<proteinExistence type="predicted"/>
<accession>A0A2P2IYH4</accession>
<protein>
    <submittedName>
        <fullName evidence="2">Uncharacterized protein LOC105130257</fullName>
    </submittedName>
</protein>
<name>A0A2P2IYH4_RHIMU</name>
<sequence length="91" mass="10857">MASKKIVRKNLFQFSWRPNRLCSYIFVGSLIEPRNEERLPSREVERDARRQRKSWDPRDCQVACSTIYQRGLNCPPPVSPNLFLQFQSYCF</sequence>
<dbReference type="EMBL" id="GGEC01005795">
    <property type="protein sequence ID" value="MBW86278.1"/>
    <property type="molecule type" value="Transcribed_RNA"/>
</dbReference>
<dbReference type="AlphaFoldDB" id="A0A2P2IYH4"/>
<evidence type="ECO:0000256" key="1">
    <source>
        <dbReference type="SAM" id="MobiDB-lite"/>
    </source>
</evidence>
<organism evidence="2">
    <name type="scientific">Rhizophora mucronata</name>
    <name type="common">Asiatic mangrove</name>
    <dbReference type="NCBI Taxonomy" id="61149"/>
    <lineage>
        <taxon>Eukaryota</taxon>
        <taxon>Viridiplantae</taxon>
        <taxon>Streptophyta</taxon>
        <taxon>Embryophyta</taxon>
        <taxon>Tracheophyta</taxon>
        <taxon>Spermatophyta</taxon>
        <taxon>Magnoliopsida</taxon>
        <taxon>eudicotyledons</taxon>
        <taxon>Gunneridae</taxon>
        <taxon>Pentapetalae</taxon>
        <taxon>rosids</taxon>
        <taxon>fabids</taxon>
        <taxon>Malpighiales</taxon>
        <taxon>Rhizophoraceae</taxon>
        <taxon>Rhizophora</taxon>
    </lineage>
</organism>
<feature type="region of interest" description="Disordered" evidence="1">
    <location>
        <begin position="37"/>
        <end position="56"/>
    </location>
</feature>
<reference evidence="2" key="1">
    <citation type="submission" date="2018-02" db="EMBL/GenBank/DDBJ databases">
        <title>Rhizophora mucronata_Transcriptome.</title>
        <authorList>
            <person name="Meera S.P."/>
            <person name="Sreeshan A."/>
            <person name="Augustine A."/>
        </authorList>
    </citation>
    <scope>NUCLEOTIDE SEQUENCE</scope>
    <source>
        <tissue evidence="2">Leaf</tissue>
    </source>
</reference>
<evidence type="ECO:0000313" key="2">
    <source>
        <dbReference type="EMBL" id="MBW86278.1"/>
    </source>
</evidence>